<protein>
    <submittedName>
        <fullName evidence="3">DUF3592 domain-containing protein</fullName>
    </submittedName>
</protein>
<feature type="transmembrane region" description="Helical" evidence="1">
    <location>
        <begin position="111"/>
        <end position="134"/>
    </location>
</feature>
<dbReference type="InterPro" id="IPR021994">
    <property type="entry name" value="DUF3592"/>
</dbReference>
<feature type="domain" description="DUF3592" evidence="2">
    <location>
        <begin position="35"/>
        <end position="108"/>
    </location>
</feature>
<evidence type="ECO:0000313" key="4">
    <source>
        <dbReference type="Proteomes" id="UP001333818"/>
    </source>
</evidence>
<evidence type="ECO:0000259" key="2">
    <source>
        <dbReference type="Pfam" id="PF12158"/>
    </source>
</evidence>
<dbReference type="Proteomes" id="UP001333818">
    <property type="component" value="Unassembled WGS sequence"/>
</dbReference>
<dbReference type="AlphaFoldDB" id="A0AAW9PSP8"/>
<keyword evidence="1" id="KW-1133">Transmembrane helix</keyword>
<keyword evidence="1" id="KW-0472">Membrane</keyword>
<comment type="caution">
    <text evidence="3">The sequence shown here is derived from an EMBL/GenBank/DDBJ whole genome shotgun (WGS) entry which is preliminary data.</text>
</comment>
<dbReference type="RefSeq" id="WP_330481834.1">
    <property type="nucleotide sequence ID" value="NZ_JAZBJZ010000003.1"/>
</dbReference>
<reference evidence="3" key="1">
    <citation type="submission" date="2024-01" db="EMBL/GenBank/DDBJ databases">
        <title>Bank of Algae and Cyanobacteria of the Azores (BACA) strain genomes.</title>
        <authorList>
            <person name="Luz R."/>
            <person name="Cordeiro R."/>
            <person name="Fonseca A."/>
            <person name="Goncalves V."/>
        </authorList>
    </citation>
    <scope>NUCLEOTIDE SEQUENCE</scope>
    <source>
        <strain evidence="3">BACA0141</strain>
    </source>
</reference>
<evidence type="ECO:0000256" key="1">
    <source>
        <dbReference type="SAM" id="Phobius"/>
    </source>
</evidence>
<accession>A0AAW9PSP8</accession>
<keyword evidence="1" id="KW-0812">Transmembrane</keyword>
<proteinExistence type="predicted"/>
<dbReference type="EMBL" id="JAZBJZ010000003">
    <property type="protein sequence ID" value="MEE3715412.1"/>
    <property type="molecule type" value="Genomic_DNA"/>
</dbReference>
<evidence type="ECO:0000313" key="3">
    <source>
        <dbReference type="EMBL" id="MEE3715412.1"/>
    </source>
</evidence>
<gene>
    <name evidence="3" type="ORF">V2H45_01480</name>
</gene>
<keyword evidence="4" id="KW-1185">Reference proteome</keyword>
<dbReference type="Pfam" id="PF12158">
    <property type="entry name" value="DUF3592"/>
    <property type="match status" value="1"/>
</dbReference>
<sequence>MNLGWILLLIGIILLAVAVKMLFDTYAFLDKAILTRGRVLELDTRSSTDSDGDLSYSYYPVVEFTNSRGNLVQFTSTLGRNPPGFYQGQEVEVLYNPQNISSARIATFGEIWLGTIIVAIAGAVFGAVGIFLLLKPM</sequence>
<organism evidence="3 4">
    <name type="scientific">Tumidithrix elongata BACA0141</name>
    <dbReference type="NCBI Taxonomy" id="2716417"/>
    <lineage>
        <taxon>Bacteria</taxon>
        <taxon>Bacillati</taxon>
        <taxon>Cyanobacteriota</taxon>
        <taxon>Cyanophyceae</taxon>
        <taxon>Pseudanabaenales</taxon>
        <taxon>Pseudanabaenaceae</taxon>
        <taxon>Tumidithrix</taxon>
        <taxon>Tumidithrix elongata</taxon>
    </lineage>
</organism>
<name>A0AAW9PSP8_9CYAN</name>